<dbReference type="SUPFAM" id="SSF50475">
    <property type="entry name" value="FMN-binding split barrel"/>
    <property type="match status" value="1"/>
</dbReference>
<dbReference type="SMART" id="SM00530">
    <property type="entry name" value="HTH_XRE"/>
    <property type="match status" value="1"/>
</dbReference>
<dbReference type="Proteomes" id="UP001597058">
    <property type="component" value="Unassembled WGS sequence"/>
</dbReference>
<dbReference type="Pfam" id="PF12900">
    <property type="entry name" value="Pyridox_ox_2"/>
    <property type="match status" value="1"/>
</dbReference>
<dbReference type="SUPFAM" id="SSF47413">
    <property type="entry name" value="lambda repressor-like DNA-binding domains"/>
    <property type="match status" value="1"/>
</dbReference>
<dbReference type="Pfam" id="PF01381">
    <property type="entry name" value="HTH_3"/>
    <property type="match status" value="1"/>
</dbReference>
<dbReference type="InterPro" id="IPR024747">
    <property type="entry name" value="Pyridox_Oxase-rel"/>
</dbReference>
<proteinExistence type="predicted"/>
<dbReference type="InterPro" id="IPR010982">
    <property type="entry name" value="Lambda_DNA-bd_dom_sf"/>
</dbReference>
<protein>
    <submittedName>
        <fullName evidence="3">Helix-turn-helix domain-containing protein</fullName>
    </submittedName>
</protein>
<evidence type="ECO:0000313" key="3">
    <source>
        <dbReference type="EMBL" id="MFD1310829.1"/>
    </source>
</evidence>
<gene>
    <name evidence="3" type="ORF">ACFQ5X_33975</name>
</gene>
<sequence length="228" mass="24173">MSEQTSKHASSATADHASGDIGRRIARRREELGLSQEETASRAGTAPGYIRYLEEQCIAMPGMSVLIRLADVLETSVTALRGAEADLPPGIGKAARHSELMELSAEECRARLSTHGVGRLATDTADGPLVVPLNYTVADDAIAFRTAPGSAPAEVVGSDVAFEVDHIDEALSQGWSVLVRGRARAVTDADGVRRLEELAYSAPWAGGERSLWVCVDPAAVTGRRIDVP</sequence>
<feature type="region of interest" description="Disordered" evidence="1">
    <location>
        <begin position="1"/>
        <end position="40"/>
    </location>
</feature>
<dbReference type="CDD" id="cd00093">
    <property type="entry name" value="HTH_XRE"/>
    <property type="match status" value="1"/>
</dbReference>
<comment type="caution">
    <text evidence="3">The sequence shown here is derived from an EMBL/GenBank/DDBJ whole genome shotgun (WGS) entry which is preliminary data.</text>
</comment>
<feature type="compositionally biased region" description="Polar residues" evidence="1">
    <location>
        <begin position="1"/>
        <end position="13"/>
    </location>
</feature>
<dbReference type="InterPro" id="IPR012349">
    <property type="entry name" value="Split_barrel_FMN-bd"/>
</dbReference>
<evidence type="ECO:0000256" key="1">
    <source>
        <dbReference type="SAM" id="MobiDB-lite"/>
    </source>
</evidence>
<feature type="domain" description="HTH cro/C1-type" evidence="2">
    <location>
        <begin position="25"/>
        <end position="80"/>
    </location>
</feature>
<dbReference type="PROSITE" id="PS50943">
    <property type="entry name" value="HTH_CROC1"/>
    <property type="match status" value="1"/>
</dbReference>
<accession>A0ABW3XMJ9</accession>
<evidence type="ECO:0000259" key="2">
    <source>
        <dbReference type="PROSITE" id="PS50943"/>
    </source>
</evidence>
<keyword evidence="4" id="KW-1185">Reference proteome</keyword>
<dbReference type="InterPro" id="IPR001387">
    <property type="entry name" value="Cro/C1-type_HTH"/>
</dbReference>
<organism evidence="3 4">
    <name type="scientific">Streptomyces kaempferi</name>
    <dbReference type="NCBI Taxonomy" id="333725"/>
    <lineage>
        <taxon>Bacteria</taxon>
        <taxon>Bacillati</taxon>
        <taxon>Actinomycetota</taxon>
        <taxon>Actinomycetes</taxon>
        <taxon>Kitasatosporales</taxon>
        <taxon>Streptomycetaceae</taxon>
        <taxon>Streptomyces</taxon>
    </lineage>
</organism>
<dbReference type="Gene3D" id="1.10.260.40">
    <property type="entry name" value="lambda repressor-like DNA-binding domains"/>
    <property type="match status" value="1"/>
</dbReference>
<dbReference type="EMBL" id="JBHTMM010000061">
    <property type="protein sequence ID" value="MFD1310829.1"/>
    <property type="molecule type" value="Genomic_DNA"/>
</dbReference>
<dbReference type="RefSeq" id="WP_381237630.1">
    <property type="nucleotide sequence ID" value="NZ_JBHSKH010000050.1"/>
</dbReference>
<feature type="compositionally biased region" description="Basic and acidic residues" evidence="1">
    <location>
        <begin position="17"/>
        <end position="32"/>
    </location>
</feature>
<dbReference type="Gene3D" id="2.30.110.10">
    <property type="entry name" value="Electron Transport, Fmn-binding Protein, Chain A"/>
    <property type="match status" value="1"/>
</dbReference>
<name>A0ABW3XMJ9_9ACTN</name>
<evidence type="ECO:0000313" key="4">
    <source>
        <dbReference type="Proteomes" id="UP001597058"/>
    </source>
</evidence>
<reference evidence="4" key="1">
    <citation type="journal article" date="2019" name="Int. J. Syst. Evol. Microbiol.">
        <title>The Global Catalogue of Microorganisms (GCM) 10K type strain sequencing project: providing services to taxonomists for standard genome sequencing and annotation.</title>
        <authorList>
            <consortium name="The Broad Institute Genomics Platform"/>
            <consortium name="The Broad Institute Genome Sequencing Center for Infectious Disease"/>
            <person name="Wu L."/>
            <person name="Ma J."/>
        </authorList>
    </citation>
    <scope>NUCLEOTIDE SEQUENCE [LARGE SCALE GENOMIC DNA]</scope>
    <source>
        <strain evidence="4">CGMCC 4.7020</strain>
    </source>
</reference>